<sequence length="61" mass="6976">MRLLRLGRWYRPHHISRSDLLARDLDQNTPAWVHRVLTGGRQVTGIATEIITLTGWATAQV</sequence>
<protein>
    <submittedName>
        <fullName evidence="1">Uncharacterized protein</fullName>
    </submittedName>
</protein>
<organism evidence="1 2">
    <name type="scientific">Actinoplanes hulinensis</name>
    <dbReference type="NCBI Taxonomy" id="1144547"/>
    <lineage>
        <taxon>Bacteria</taxon>
        <taxon>Bacillati</taxon>
        <taxon>Actinomycetota</taxon>
        <taxon>Actinomycetes</taxon>
        <taxon>Micromonosporales</taxon>
        <taxon>Micromonosporaceae</taxon>
        <taxon>Actinoplanes</taxon>
    </lineage>
</organism>
<proteinExistence type="predicted"/>
<dbReference type="Proteomes" id="UP001519863">
    <property type="component" value="Unassembled WGS sequence"/>
</dbReference>
<gene>
    <name evidence="1" type="ORF">KZ829_17765</name>
</gene>
<comment type="caution">
    <text evidence="1">The sequence shown here is derived from an EMBL/GenBank/DDBJ whole genome shotgun (WGS) entry which is preliminary data.</text>
</comment>
<dbReference type="RefSeq" id="WP_220145038.1">
    <property type="nucleotide sequence ID" value="NZ_JAHXZI010000009.1"/>
</dbReference>
<keyword evidence="2" id="KW-1185">Reference proteome</keyword>
<accession>A0ABS7B4K5</accession>
<name>A0ABS7B4K5_9ACTN</name>
<evidence type="ECO:0000313" key="1">
    <source>
        <dbReference type="EMBL" id="MBW6435591.1"/>
    </source>
</evidence>
<reference evidence="1 2" key="1">
    <citation type="journal article" date="2013" name="Antonie Van Leeuwenhoek">
        <title>Actinoplanes hulinensis sp. nov., a novel actinomycete isolated from soybean root (Glycine max (L.) Merr).</title>
        <authorList>
            <person name="Shen Y."/>
            <person name="Liu C."/>
            <person name="Wang X."/>
            <person name="Zhao J."/>
            <person name="Jia F."/>
            <person name="Zhang Y."/>
            <person name="Wang L."/>
            <person name="Yang D."/>
            <person name="Xiang W."/>
        </authorList>
    </citation>
    <scope>NUCLEOTIDE SEQUENCE [LARGE SCALE GENOMIC DNA]</scope>
    <source>
        <strain evidence="1 2">NEAU-M9</strain>
    </source>
</reference>
<evidence type="ECO:0000313" key="2">
    <source>
        <dbReference type="Proteomes" id="UP001519863"/>
    </source>
</evidence>
<dbReference type="EMBL" id="JAHXZI010000009">
    <property type="protein sequence ID" value="MBW6435591.1"/>
    <property type="molecule type" value="Genomic_DNA"/>
</dbReference>